<keyword evidence="3" id="KW-1185">Reference proteome</keyword>
<accession>A0A1H9RFV5</accession>
<dbReference type="Proteomes" id="UP000198929">
    <property type="component" value="Unassembled WGS sequence"/>
</dbReference>
<organism evidence="2 3">
    <name type="scientific">Corynebacterium cystitidis DSM 20524</name>
    <dbReference type="NCBI Taxonomy" id="1121357"/>
    <lineage>
        <taxon>Bacteria</taxon>
        <taxon>Bacillati</taxon>
        <taxon>Actinomycetota</taxon>
        <taxon>Actinomycetes</taxon>
        <taxon>Mycobacteriales</taxon>
        <taxon>Corynebacteriaceae</taxon>
        <taxon>Corynebacterium</taxon>
    </lineage>
</organism>
<feature type="region of interest" description="Disordered" evidence="1">
    <location>
        <begin position="44"/>
        <end position="66"/>
    </location>
</feature>
<reference evidence="3" key="1">
    <citation type="submission" date="2016-10" db="EMBL/GenBank/DDBJ databases">
        <authorList>
            <person name="Varghese N."/>
            <person name="Submissions S."/>
        </authorList>
    </citation>
    <scope>NUCLEOTIDE SEQUENCE [LARGE SCALE GENOMIC DNA]</scope>
    <source>
        <strain evidence="3">DSM 20524</strain>
    </source>
</reference>
<evidence type="ECO:0000313" key="3">
    <source>
        <dbReference type="Proteomes" id="UP000198929"/>
    </source>
</evidence>
<feature type="region of interest" description="Disordered" evidence="1">
    <location>
        <begin position="1"/>
        <end position="22"/>
    </location>
</feature>
<evidence type="ECO:0000256" key="1">
    <source>
        <dbReference type="SAM" id="MobiDB-lite"/>
    </source>
</evidence>
<gene>
    <name evidence="2" type="ORF">SAMN05661109_00860</name>
</gene>
<dbReference type="EMBL" id="FOGQ01000002">
    <property type="protein sequence ID" value="SER70829.1"/>
    <property type="molecule type" value="Genomic_DNA"/>
</dbReference>
<sequence>MISPPIATTGISDMPASLVGPGGAHDLHTDNFILSMWTRFGGASTTYSHPGPTRERPPARYQSMRR</sequence>
<proteinExistence type="predicted"/>
<name>A0A1H9RFV5_9CORY</name>
<dbReference type="AlphaFoldDB" id="A0A1H9RFV5"/>
<dbReference type="STRING" id="1121357.SAMN05661109_00860"/>
<evidence type="ECO:0000313" key="2">
    <source>
        <dbReference type="EMBL" id="SER70829.1"/>
    </source>
</evidence>
<protein>
    <submittedName>
        <fullName evidence="2">Uncharacterized protein</fullName>
    </submittedName>
</protein>